<feature type="non-terminal residue" evidence="10">
    <location>
        <position position="1"/>
    </location>
</feature>
<dbReference type="InterPro" id="IPR011990">
    <property type="entry name" value="TPR-like_helical_dom_sf"/>
</dbReference>
<comment type="caution">
    <text evidence="10">The sequence shown here is derived from an EMBL/GenBank/DDBJ whole genome shotgun (WGS) entry which is preliminary data.</text>
</comment>
<evidence type="ECO:0000256" key="1">
    <source>
        <dbReference type="ARBA" id="ARBA00004443"/>
    </source>
</evidence>
<keyword evidence="4" id="KW-0679">Respiratory chain</keyword>
<dbReference type="Pfam" id="PF13812">
    <property type="entry name" value="PPR_3"/>
    <property type="match status" value="1"/>
</dbReference>
<evidence type="ECO:0000256" key="6">
    <source>
        <dbReference type="ARBA" id="ARBA00022792"/>
    </source>
</evidence>
<proteinExistence type="inferred from homology"/>
<keyword evidence="9" id="KW-0472">Membrane</keyword>
<evidence type="ECO:0000256" key="9">
    <source>
        <dbReference type="ARBA" id="ARBA00023136"/>
    </source>
</evidence>
<dbReference type="GO" id="GO:0045275">
    <property type="term" value="C:respiratory chain complex III"/>
    <property type="evidence" value="ECO:0007669"/>
    <property type="project" value="InterPro"/>
</dbReference>
<comment type="subcellular location">
    <subcellularLocation>
        <location evidence="1">Mitochondrion inner membrane</location>
        <topology evidence="1">Peripheral membrane protein</topology>
        <orientation evidence="1">Matrix side</orientation>
    </subcellularLocation>
</comment>
<dbReference type="AlphaFoldDB" id="A0A813K8H8"/>
<sequence length="609" mass="66635">EAPARGLCANVVAFGAGISACGAASRWDQALALLRALRLRGLEANVIACSAALRALGSRDVGRWVEGLALVEAMWCARTSPNAWTVTSLASTFGGPGASGGHWAQVLQLLIEARRRFRVELNSVALAAAVAASERVSGWRAALALLLEHGLSALQLSAQACCSAISACGRSLSWRHGVELLFKAEDGAQLSGTSGCNALLTALERARQWERSLDLSADMRQRGICADAISENAVLCALRGHGLWRLALRILFTDMPRNRVSPTLLTFSAAISTCVEDGRWQQAAQLLIKARRRLLQVDVVAFAASVSACQLSKAWAQGLGVLDLMCCDGVQLNTVCCNAALATLGSASLWQRSQDLLQDMQRIGLLADALSLDATLRAQSATGNFNGAPELLARARCLALVHAGETCRSTHVQGLAGSAPPAILCPETLVFGSMSFYRAMTKTMIRGMAAERAVVPWYHQEQAVSPCETWTRNFVYPIWFKYVKGPYERYQYEHLIAELRGYGLMQDQHSDKEPVVERALEILPHDLMVGRYRRLMRAQEMSAKKMHLPLECQNYDPMIPYMAPFIEEAKFQLQEEQELLQFHPWDRRLFSGPTTGLGETTPNSAFMAW</sequence>
<dbReference type="InterPro" id="IPR002885">
    <property type="entry name" value="PPR_rpt"/>
</dbReference>
<dbReference type="PANTHER" id="PTHR47447">
    <property type="entry name" value="OS03G0856100 PROTEIN"/>
    <property type="match status" value="1"/>
</dbReference>
<protein>
    <submittedName>
        <fullName evidence="10">Uncharacterized protein</fullName>
    </submittedName>
</protein>
<evidence type="ECO:0000313" key="11">
    <source>
        <dbReference type="Proteomes" id="UP000626109"/>
    </source>
</evidence>
<evidence type="ECO:0000256" key="8">
    <source>
        <dbReference type="ARBA" id="ARBA00023128"/>
    </source>
</evidence>
<name>A0A813K8H8_POLGL</name>
<keyword evidence="6" id="KW-0999">Mitochondrion inner membrane</keyword>
<gene>
    <name evidence="10" type="ORF">PGLA2088_LOCUS30339</name>
</gene>
<evidence type="ECO:0000256" key="3">
    <source>
        <dbReference type="ARBA" id="ARBA00022448"/>
    </source>
</evidence>
<dbReference type="InterPro" id="IPR036544">
    <property type="entry name" value="QCR7_sf"/>
</dbReference>
<dbReference type="Gene3D" id="1.25.40.10">
    <property type="entry name" value="Tetratricopeptide repeat domain"/>
    <property type="match status" value="3"/>
</dbReference>
<keyword evidence="7" id="KW-0249">Electron transport</keyword>
<comment type="similarity">
    <text evidence="2">Belongs to the UQCRB/QCR7 family.</text>
</comment>
<dbReference type="GO" id="GO:0005743">
    <property type="term" value="C:mitochondrial inner membrane"/>
    <property type="evidence" value="ECO:0007669"/>
    <property type="project" value="UniProtKB-SubCell"/>
</dbReference>
<evidence type="ECO:0000256" key="4">
    <source>
        <dbReference type="ARBA" id="ARBA00022660"/>
    </source>
</evidence>
<keyword evidence="3" id="KW-0813">Transport</keyword>
<accession>A0A813K8H8</accession>
<dbReference type="PANTHER" id="PTHR47447:SF17">
    <property type="entry name" value="OS12G0638900 PROTEIN"/>
    <property type="match status" value="1"/>
</dbReference>
<reference evidence="10" key="1">
    <citation type="submission" date="2021-02" db="EMBL/GenBank/DDBJ databases">
        <authorList>
            <person name="Dougan E. K."/>
            <person name="Rhodes N."/>
            <person name="Thang M."/>
            <person name="Chan C."/>
        </authorList>
    </citation>
    <scope>NUCLEOTIDE SEQUENCE</scope>
</reference>
<evidence type="ECO:0000256" key="2">
    <source>
        <dbReference type="ARBA" id="ARBA00008554"/>
    </source>
</evidence>
<dbReference type="Gene3D" id="1.10.1090.10">
    <property type="entry name" value="Cytochrome b-c1 complex subunit 7"/>
    <property type="match status" value="1"/>
</dbReference>
<keyword evidence="5" id="KW-0677">Repeat</keyword>
<dbReference type="InterPro" id="IPR003197">
    <property type="entry name" value="QCR7"/>
</dbReference>
<evidence type="ECO:0000313" key="10">
    <source>
        <dbReference type="EMBL" id="CAE8697511.1"/>
    </source>
</evidence>
<evidence type="ECO:0000256" key="7">
    <source>
        <dbReference type="ARBA" id="ARBA00022982"/>
    </source>
</evidence>
<dbReference type="GO" id="GO:0006122">
    <property type="term" value="P:mitochondrial electron transport, ubiquinol to cytochrome c"/>
    <property type="evidence" value="ECO:0007669"/>
    <property type="project" value="InterPro"/>
</dbReference>
<dbReference type="Pfam" id="PF02271">
    <property type="entry name" value="UCR_14kD"/>
    <property type="match status" value="1"/>
</dbReference>
<evidence type="ECO:0000256" key="5">
    <source>
        <dbReference type="ARBA" id="ARBA00022737"/>
    </source>
</evidence>
<organism evidence="10 11">
    <name type="scientific">Polarella glacialis</name>
    <name type="common">Dinoflagellate</name>
    <dbReference type="NCBI Taxonomy" id="89957"/>
    <lineage>
        <taxon>Eukaryota</taxon>
        <taxon>Sar</taxon>
        <taxon>Alveolata</taxon>
        <taxon>Dinophyceae</taxon>
        <taxon>Suessiales</taxon>
        <taxon>Suessiaceae</taxon>
        <taxon>Polarella</taxon>
    </lineage>
</organism>
<dbReference type="EMBL" id="CAJNNW010028759">
    <property type="protein sequence ID" value="CAE8697511.1"/>
    <property type="molecule type" value="Genomic_DNA"/>
</dbReference>
<dbReference type="Proteomes" id="UP000626109">
    <property type="component" value="Unassembled WGS sequence"/>
</dbReference>
<keyword evidence="8" id="KW-0496">Mitochondrion</keyword>
<dbReference type="SUPFAM" id="SSF81524">
    <property type="entry name" value="14 kDa protein of cytochrome bc1 complex (Ubiquinol-cytochrome c reductase)"/>
    <property type="match status" value="1"/>
</dbReference>